<accession>A0ABD1FZ04</accession>
<protein>
    <recommendedName>
        <fullName evidence="3">Maturase K</fullName>
    </recommendedName>
</protein>
<dbReference type="Proteomes" id="UP001567538">
    <property type="component" value="Unassembled WGS sequence"/>
</dbReference>
<dbReference type="EMBL" id="JBEAFC010000011">
    <property type="protein sequence ID" value="KAL1537074.1"/>
    <property type="molecule type" value="Genomic_DNA"/>
</dbReference>
<reference evidence="1 2" key="1">
    <citation type="submission" date="2024-06" db="EMBL/GenBank/DDBJ databases">
        <title>A chromosome level genome sequence of Diviner's sage (Salvia divinorum).</title>
        <authorList>
            <person name="Ford S.A."/>
            <person name="Ro D.-K."/>
            <person name="Ness R.W."/>
            <person name="Phillips M.A."/>
        </authorList>
    </citation>
    <scope>NUCLEOTIDE SEQUENCE [LARGE SCALE GENOMIC DNA]</scope>
    <source>
        <strain evidence="1">SAF-2024a</strain>
        <tissue evidence="1">Leaf</tissue>
    </source>
</reference>
<organism evidence="1 2">
    <name type="scientific">Salvia divinorum</name>
    <name type="common">Maria pastora</name>
    <name type="synonym">Diviner's sage</name>
    <dbReference type="NCBI Taxonomy" id="28513"/>
    <lineage>
        <taxon>Eukaryota</taxon>
        <taxon>Viridiplantae</taxon>
        <taxon>Streptophyta</taxon>
        <taxon>Embryophyta</taxon>
        <taxon>Tracheophyta</taxon>
        <taxon>Spermatophyta</taxon>
        <taxon>Magnoliopsida</taxon>
        <taxon>eudicotyledons</taxon>
        <taxon>Gunneridae</taxon>
        <taxon>Pentapetalae</taxon>
        <taxon>asterids</taxon>
        <taxon>lamiids</taxon>
        <taxon>Lamiales</taxon>
        <taxon>Lamiaceae</taxon>
        <taxon>Nepetoideae</taxon>
        <taxon>Mentheae</taxon>
        <taxon>Salviinae</taxon>
        <taxon>Salvia</taxon>
        <taxon>Salvia subgen. Calosphace</taxon>
    </lineage>
</organism>
<keyword evidence="2" id="KW-1185">Reference proteome</keyword>
<comment type="caution">
    <text evidence="1">The sequence shown here is derived from an EMBL/GenBank/DDBJ whole genome shotgun (WGS) entry which is preliminary data.</text>
</comment>
<name>A0ABD1FZ04_SALDI</name>
<evidence type="ECO:0000313" key="1">
    <source>
        <dbReference type="EMBL" id="KAL1537074.1"/>
    </source>
</evidence>
<evidence type="ECO:0000313" key="2">
    <source>
        <dbReference type="Proteomes" id="UP001567538"/>
    </source>
</evidence>
<evidence type="ECO:0008006" key="3">
    <source>
        <dbReference type="Google" id="ProtNLM"/>
    </source>
</evidence>
<dbReference type="AlphaFoldDB" id="A0ABD1FZ04"/>
<sequence>MNRSHFGNYASNNHKPGKYSLILPISDFLPIRASILLNVLNFYCINQTSPLVVFVESLASTPDDFMIDREKKLVSSIYWTAVCV</sequence>
<proteinExistence type="predicted"/>
<gene>
    <name evidence="1" type="ORF">AAHA92_29630</name>
</gene>